<dbReference type="SUPFAM" id="SSF50475">
    <property type="entry name" value="FMN-binding split barrel"/>
    <property type="match status" value="1"/>
</dbReference>
<dbReference type="InterPro" id="IPR002563">
    <property type="entry name" value="Flavin_Rdtase-like_dom"/>
</dbReference>
<gene>
    <name evidence="3" type="ORF">ML536_01800</name>
</gene>
<keyword evidence="1" id="KW-0560">Oxidoreductase</keyword>
<dbReference type="GO" id="GO:0042602">
    <property type="term" value="F:riboflavin reductase (NADPH) activity"/>
    <property type="evidence" value="ECO:0007669"/>
    <property type="project" value="TreeGrafter"/>
</dbReference>
<reference evidence="3" key="1">
    <citation type="submission" date="2022-03" db="EMBL/GenBank/DDBJ databases">
        <title>The complete genome sequence of a Methyloterrigena soli.</title>
        <authorList>
            <person name="Zi Z."/>
        </authorList>
    </citation>
    <scope>NUCLEOTIDE SEQUENCE</scope>
    <source>
        <strain evidence="3">M48</strain>
    </source>
</reference>
<evidence type="ECO:0000259" key="2">
    <source>
        <dbReference type="SMART" id="SM00903"/>
    </source>
</evidence>
<dbReference type="PANTHER" id="PTHR30466:SF1">
    <property type="entry name" value="FMN REDUCTASE (NADH) RUTF"/>
    <property type="match status" value="1"/>
</dbReference>
<name>A0AA41QJ38_9HYPH</name>
<dbReference type="Gene3D" id="2.30.110.10">
    <property type="entry name" value="Electron Transport, Fmn-binding Protein, Chain A"/>
    <property type="match status" value="1"/>
</dbReference>
<evidence type="ECO:0000256" key="1">
    <source>
        <dbReference type="ARBA" id="ARBA00023002"/>
    </source>
</evidence>
<dbReference type="PANTHER" id="PTHR30466">
    <property type="entry name" value="FLAVIN REDUCTASE"/>
    <property type="match status" value="1"/>
</dbReference>
<protein>
    <submittedName>
        <fullName evidence="3">Flavin reductase family protein</fullName>
    </submittedName>
</protein>
<sequence>MPPVVHPQNFKYAMRTLAGGVTVLASKTADGQPWGITATAVCSLSAEPPSVLICVNKTASLAPLIQEGGAISVNILTAEQEGVARAFGGMTPAKGAHRFISGNWVNGTMDVPVLADARCALECTMVDVMERFTHRIAVCLVHEVHLGGLATPALVSDHGRMVALPF</sequence>
<proteinExistence type="predicted"/>
<feature type="domain" description="Flavin reductase like" evidence="2">
    <location>
        <begin position="14"/>
        <end position="163"/>
    </location>
</feature>
<dbReference type="InterPro" id="IPR050268">
    <property type="entry name" value="NADH-dep_flavin_reductase"/>
</dbReference>
<dbReference type="SMART" id="SM00903">
    <property type="entry name" value="Flavin_Reduct"/>
    <property type="match status" value="1"/>
</dbReference>
<evidence type="ECO:0000313" key="4">
    <source>
        <dbReference type="Proteomes" id="UP001156140"/>
    </source>
</evidence>
<dbReference type="GO" id="GO:0010181">
    <property type="term" value="F:FMN binding"/>
    <property type="evidence" value="ECO:0007669"/>
    <property type="project" value="InterPro"/>
</dbReference>
<accession>A0AA41QJ38</accession>
<organism evidence="3 4">
    <name type="scientific">Paradevosia shaoguanensis</name>
    <dbReference type="NCBI Taxonomy" id="1335043"/>
    <lineage>
        <taxon>Bacteria</taxon>
        <taxon>Pseudomonadati</taxon>
        <taxon>Pseudomonadota</taxon>
        <taxon>Alphaproteobacteria</taxon>
        <taxon>Hyphomicrobiales</taxon>
        <taxon>Devosiaceae</taxon>
        <taxon>Paradevosia</taxon>
    </lineage>
</organism>
<dbReference type="Proteomes" id="UP001156140">
    <property type="component" value="Unassembled WGS sequence"/>
</dbReference>
<dbReference type="RefSeq" id="WP_281734748.1">
    <property type="nucleotide sequence ID" value="NZ_JAKETQ010000001.1"/>
</dbReference>
<keyword evidence="4" id="KW-1185">Reference proteome</keyword>
<dbReference type="EMBL" id="JALAZD010000001">
    <property type="protein sequence ID" value="MCI0125554.1"/>
    <property type="molecule type" value="Genomic_DNA"/>
</dbReference>
<dbReference type="Pfam" id="PF01613">
    <property type="entry name" value="Flavin_Reduct"/>
    <property type="match status" value="1"/>
</dbReference>
<comment type="caution">
    <text evidence="3">The sequence shown here is derived from an EMBL/GenBank/DDBJ whole genome shotgun (WGS) entry which is preliminary data.</text>
</comment>
<evidence type="ECO:0000313" key="3">
    <source>
        <dbReference type="EMBL" id="MCI0125554.1"/>
    </source>
</evidence>
<dbReference type="AlphaFoldDB" id="A0AA41QJ38"/>
<dbReference type="InterPro" id="IPR012349">
    <property type="entry name" value="Split_barrel_FMN-bd"/>
</dbReference>